<feature type="domain" description="HTH myb-type" evidence="6">
    <location>
        <begin position="407"/>
        <end position="460"/>
    </location>
</feature>
<dbReference type="AlphaFoldDB" id="A0A8H5LNV5"/>
<dbReference type="GO" id="GO:0000976">
    <property type="term" value="F:transcription cis-regulatory region binding"/>
    <property type="evidence" value="ECO:0007669"/>
    <property type="project" value="TreeGrafter"/>
</dbReference>
<feature type="compositionally biased region" description="Low complexity" evidence="4">
    <location>
        <begin position="69"/>
        <end position="81"/>
    </location>
</feature>
<feature type="domain" description="Myb-like" evidence="5">
    <location>
        <begin position="459"/>
        <end position="520"/>
    </location>
</feature>
<feature type="compositionally biased region" description="Polar residues" evidence="4">
    <location>
        <begin position="100"/>
        <end position="111"/>
    </location>
</feature>
<dbReference type="GO" id="GO:0003700">
    <property type="term" value="F:DNA-binding transcription factor activity"/>
    <property type="evidence" value="ECO:0007669"/>
    <property type="project" value="TreeGrafter"/>
</dbReference>
<dbReference type="Pfam" id="PF13921">
    <property type="entry name" value="Myb_DNA-bind_6"/>
    <property type="match status" value="1"/>
</dbReference>
<dbReference type="GO" id="GO:0005634">
    <property type="term" value="C:nucleus"/>
    <property type="evidence" value="ECO:0007669"/>
    <property type="project" value="UniProtKB-SubCell"/>
</dbReference>
<dbReference type="Pfam" id="PF00249">
    <property type="entry name" value="Myb_DNA-binding"/>
    <property type="match status" value="1"/>
</dbReference>
<feature type="region of interest" description="Disordered" evidence="4">
    <location>
        <begin position="1"/>
        <end position="114"/>
    </location>
</feature>
<accession>A0A8H5LNV5</accession>
<feature type="compositionally biased region" description="Polar residues" evidence="4">
    <location>
        <begin position="10"/>
        <end position="20"/>
    </location>
</feature>
<dbReference type="Gene3D" id="1.10.10.60">
    <property type="entry name" value="Homeodomain-like"/>
    <property type="match status" value="2"/>
</dbReference>
<dbReference type="InterPro" id="IPR009057">
    <property type="entry name" value="Homeodomain-like_sf"/>
</dbReference>
<dbReference type="CDD" id="cd00167">
    <property type="entry name" value="SANT"/>
    <property type="match status" value="2"/>
</dbReference>
<dbReference type="InterPro" id="IPR051651">
    <property type="entry name" value="DMTF1_DNA-bind_reg"/>
</dbReference>
<evidence type="ECO:0000259" key="6">
    <source>
        <dbReference type="PROSITE" id="PS51294"/>
    </source>
</evidence>
<evidence type="ECO:0000259" key="5">
    <source>
        <dbReference type="PROSITE" id="PS50090"/>
    </source>
</evidence>
<feature type="compositionally biased region" description="Basic and acidic residues" evidence="4">
    <location>
        <begin position="34"/>
        <end position="49"/>
    </location>
</feature>
<organism evidence="7 8">
    <name type="scientific">Leucocoprinus leucothites</name>
    <dbReference type="NCBI Taxonomy" id="201217"/>
    <lineage>
        <taxon>Eukaryota</taxon>
        <taxon>Fungi</taxon>
        <taxon>Dikarya</taxon>
        <taxon>Basidiomycota</taxon>
        <taxon>Agaricomycotina</taxon>
        <taxon>Agaricomycetes</taxon>
        <taxon>Agaricomycetidae</taxon>
        <taxon>Agaricales</taxon>
        <taxon>Agaricineae</taxon>
        <taxon>Agaricaceae</taxon>
        <taxon>Leucocoprinus</taxon>
    </lineage>
</organism>
<feature type="compositionally biased region" description="Basic residues" evidence="4">
    <location>
        <begin position="86"/>
        <end position="95"/>
    </location>
</feature>
<evidence type="ECO:0000256" key="2">
    <source>
        <dbReference type="ARBA" id="ARBA00023125"/>
    </source>
</evidence>
<dbReference type="SMART" id="SM00717">
    <property type="entry name" value="SANT"/>
    <property type="match status" value="4"/>
</dbReference>
<dbReference type="PROSITE" id="PS51294">
    <property type="entry name" value="HTH_MYB"/>
    <property type="match status" value="1"/>
</dbReference>
<reference evidence="7 8" key="1">
    <citation type="journal article" date="2020" name="ISME J.">
        <title>Uncovering the hidden diversity of litter-decomposition mechanisms in mushroom-forming fungi.</title>
        <authorList>
            <person name="Floudas D."/>
            <person name="Bentzer J."/>
            <person name="Ahren D."/>
            <person name="Johansson T."/>
            <person name="Persson P."/>
            <person name="Tunlid A."/>
        </authorList>
    </citation>
    <scope>NUCLEOTIDE SEQUENCE [LARGE SCALE GENOMIC DNA]</scope>
    <source>
        <strain evidence="7 8">CBS 146.42</strain>
    </source>
</reference>
<name>A0A8H5LNV5_9AGAR</name>
<keyword evidence="3" id="KW-0539">Nucleus</keyword>
<dbReference type="EMBL" id="JAACJO010000001">
    <property type="protein sequence ID" value="KAF5364102.1"/>
    <property type="molecule type" value="Genomic_DNA"/>
</dbReference>
<dbReference type="PANTHER" id="PTHR46380:SF2">
    <property type="entry name" value="CYCLIN-D-BINDING MYB-LIKE TRANSCRIPTION FACTOR 1"/>
    <property type="match status" value="1"/>
</dbReference>
<comment type="caution">
    <text evidence="7">The sequence shown here is derived from an EMBL/GenBank/DDBJ whole genome shotgun (WGS) entry which is preliminary data.</text>
</comment>
<evidence type="ECO:0000256" key="3">
    <source>
        <dbReference type="ARBA" id="ARBA00023242"/>
    </source>
</evidence>
<evidence type="ECO:0000313" key="8">
    <source>
        <dbReference type="Proteomes" id="UP000559027"/>
    </source>
</evidence>
<dbReference type="InterPro" id="IPR017930">
    <property type="entry name" value="Myb_dom"/>
</dbReference>
<sequence length="612" mass="68086">MQSGLDPPASTLQPSVSLDTSCCDPSKKKKKKRSHDDVNTDARHSDAPKEKKKKRKHHDDSSSGNTPVAITADQTTTATIDPSKQERKKKKKDKGKSKDTSIVPTETSNVLDPQISAETMDAEAQASTAALLSAIVAAATGGSPDMLGAPPPHQIDPPYPPLLVPGPQPHFISMGPEQHHPYPLHPHMHPVPDPVAFTSMGLPFSDLSFGSNEDVLRALQDLDITKIANVLKTLGEAAAAANVPPLEAFQPVPMFLPPMDPPPQPPTPVGGFPAPSNAILGIPPKRTPCIRVVHPTPNVPEQHGNPDHATLLATRWLGAAKLAELVRTEGLVYKKGKFSAIEEQLLRDAIDNYTSRRGMSEEELQEIIFPPKGIDKGDTIEFWQEITSAVPLRPIIAVYHHVRRTHHPLKQQGKWSEEEDIRLKQAVAVLGQAWEKVSLRVGRMSSDCRDRYRNHIQNREVRVTGPWSKEEEELLTRIVTDMTIKQGKDIDNDVFWGKVSEFMGGRRGRQQCRIKWTDALSKTIKNEGEKPRWSQQDAFILVHKVDSLGVRDDTEIDWKTLSDPDWNLWSAHTLQRRWLTMKRSIKGFENMTHAGKFASLRIGIMKQTSTLL</sequence>
<dbReference type="OrthoDB" id="39591at2759"/>
<dbReference type="PANTHER" id="PTHR46380">
    <property type="entry name" value="CYCLIN-D-BINDING MYB-LIKE TRANSCRIPTION FACTOR 1"/>
    <property type="match status" value="1"/>
</dbReference>
<dbReference type="PROSITE" id="PS50090">
    <property type="entry name" value="MYB_LIKE"/>
    <property type="match status" value="2"/>
</dbReference>
<keyword evidence="8" id="KW-1185">Reference proteome</keyword>
<gene>
    <name evidence="7" type="ORF">D9756_000378</name>
</gene>
<dbReference type="Proteomes" id="UP000559027">
    <property type="component" value="Unassembled WGS sequence"/>
</dbReference>
<evidence type="ECO:0000313" key="7">
    <source>
        <dbReference type="EMBL" id="KAF5364102.1"/>
    </source>
</evidence>
<keyword evidence="2" id="KW-0238">DNA-binding</keyword>
<proteinExistence type="predicted"/>
<feature type="domain" description="Myb-like" evidence="5">
    <location>
        <begin position="407"/>
        <end position="456"/>
    </location>
</feature>
<evidence type="ECO:0000256" key="1">
    <source>
        <dbReference type="ARBA" id="ARBA00004123"/>
    </source>
</evidence>
<dbReference type="SUPFAM" id="SSF46689">
    <property type="entry name" value="Homeodomain-like"/>
    <property type="match status" value="2"/>
</dbReference>
<comment type="subcellular location">
    <subcellularLocation>
        <location evidence="1">Nucleus</location>
    </subcellularLocation>
</comment>
<protein>
    <submittedName>
        <fullName evidence="7">Uncharacterized protein</fullName>
    </submittedName>
</protein>
<evidence type="ECO:0000256" key="4">
    <source>
        <dbReference type="SAM" id="MobiDB-lite"/>
    </source>
</evidence>
<dbReference type="InterPro" id="IPR001005">
    <property type="entry name" value="SANT/Myb"/>
</dbReference>